<dbReference type="PRINTS" id="PR00114">
    <property type="entry name" value="STPHPHTASE"/>
</dbReference>
<evidence type="ECO:0000256" key="6">
    <source>
        <dbReference type="RuleBase" id="RU004273"/>
    </source>
</evidence>
<proteinExistence type="inferred from homology"/>
<accession>A0ABR2KTV2</accession>
<feature type="domain" description="Serine/threonine specific protein phosphatases" evidence="8">
    <location>
        <begin position="257"/>
        <end position="262"/>
    </location>
</feature>
<dbReference type="SUPFAM" id="SSF48452">
    <property type="entry name" value="TPR-like"/>
    <property type="match status" value="1"/>
</dbReference>
<dbReference type="Proteomes" id="UP001470230">
    <property type="component" value="Unassembled WGS sequence"/>
</dbReference>
<sequence>MAHQLYDNANQFFDNKKYFRAHIMYNAAIKQCPSDDNAFLSQIYTKLSATQFAMQKVDESIQSATKAIQADQTNSQAFVQRAEIFESSQNWRDALRDYQSALNINPGNEIYQNKVKFIEDLIEQHKQNSTNKSNEDDNEPIPRFTEFYAKDILNDMLLNGVRPSRRIATEIVKTAFDMISNLPNVVSIDHIKNIIIVGDVHGQFQDVAEIFKQNGFPSEENPYLFNGDFVDRGPQGIEILLTLFAFKIACPKSIYLNRGNHEAGGMNKLYGFVDECVKKYGIALYKHIESVFDALPLAHIINHSIFVVHGGLCNDQTLTLSDIQKINRFREPLATGPVHDLLWSDPMDDTGFKSSERCDDGQTKYFGTDVTEKFLSSNNLKLLVRSHQVQEEGFSITQNGKCITIFSAPNYIGQVGNKGAIIKFFFEENGDLKNSDIVQFDSVQSWDNNKEESPNNNDPEEKASSNQQVDDKNDNINNNHE</sequence>
<dbReference type="InterPro" id="IPR019734">
    <property type="entry name" value="TPR_rpt"/>
</dbReference>
<evidence type="ECO:0000313" key="10">
    <source>
        <dbReference type="Proteomes" id="UP001470230"/>
    </source>
</evidence>
<dbReference type="Pfam" id="PF00149">
    <property type="entry name" value="Metallophos"/>
    <property type="match status" value="1"/>
</dbReference>
<comment type="catalytic activity">
    <reaction evidence="6">
        <text>O-phospho-L-threonyl-[protein] + H2O = L-threonyl-[protein] + phosphate</text>
        <dbReference type="Rhea" id="RHEA:47004"/>
        <dbReference type="Rhea" id="RHEA-COMP:11060"/>
        <dbReference type="Rhea" id="RHEA-COMP:11605"/>
        <dbReference type="ChEBI" id="CHEBI:15377"/>
        <dbReference type="ChEBI" id="CHEBI:30013"/>
        <dbReference type="ChEBI" id="CHEBI:43474"/>
        <dbReference type="ChEBI" id="CHEBI:61977"/>
        <dbReference type="EC" id="3.1.3.16"/>
    </reaction>
</comment>
<protein>
    <recommendedName>
        <fullName evidence="6">Serine/threonine-protein phosphatase</fullName>
        <ecNumber evidence="6">3.1.3.16</ecNumber>
    </recommendedName>
</protein>
<evidence type="ECO:0000256" key="4">
    <source>
        <dbReference type="ARBA" id="ARBA00023211"/>
    </source>
</evidence>
<gene>
    <name evidence="9" type="ORF">M9Y10_022982</name>
</gene>
<evidence type="ECO:0000256" key="5">
    <source>
        <dbReference type="PROSITE-ProRule" id="PRU00339"/>
    </source>
</evidence>
<comment type="cofactor">
    <cofactor evidence="1">
        <name>Mn(2+)</name>
        <dbReference type="ChEBI" id="CHEBI:29035"/>
    </cofactor>
</comment>
<dbReference type="PIRSF" id="PIRSF033096">
    <property type="entry name" value="PPPtase_5"/>
    <property type="match status" value="1"/>
</dbReference>
<dbReference type="SUPFAM" id="SSF56300">
    <property type="entry name" value="Metallo-dependent phosphatases"/>
    <property type="match status" value="1"/>
</dbReference>
<evidence type="ECO:0000259" key="8">
    <source>
        <dbReference type="PROSITE" id="PS00125"/>
    </source>
</evidence>
<comment type="similarity">
    <text evidence="2">Belongs to the PPP phosphatase family. PP-5 (PP-T) subfamily.</text>
</comment>
<evidence type="ECO:0000256" key="2">
    <source>
        <dbReference type="ARBA" id="ARBA00008786"/>
    </source>
</evidence>
<organism evidence="9 10">
    <name type="scientific">Tritrichomonas musculus</name>
    <dbReference type="NCBI Taxonomy" id="1915356"/>
    <lineage>
        <taxon>Eukaryota</taxon>
        <taxon>Metamonada</taxon>
        <taxon>Parabasalia</taxon>
        <taxon>Tritrichomonadida</taxon>
        <taxon>Tritrichomonadidae</taxon>
        <taxon>Tritrichomonas</taxon>
    </lineage>
</organism>
<dbReference type="Gene3D" id="3.60.21.10">
    <property type="match status" value="1"/>
</dbReference>
<dbReference type="SMART" id="SM00156">
    <property type="entry name" value="PP2Ac"/>
    <property type="match status" value="1"/>
</dbReference>
<dbReference type="InterPro" id="IPR051134">
    <property type="entry name" value="PPP_phosphatase"/>
</dbReference>
<feature type="compositionally biased region" description="Basic and acidic residues" evidence="7">
    <location>
        <begin position="448"/>
        <end position="481"/>
    </location>
</feature>
<feature type="region of interest" description="Disordered" evidence="7">
    <location>
        <begin position="443"/>
        <end position="481"/>
    </location>
</feature>
<evidence type="ECO:0000256" key="1">
    <source>
        <dbReference type="ARBA" id="ARBA00001936"/>
    </source>
</evidence>
<reference evidence="9 10" key="1">
    <citation type="submission" date="2024-04" db="EMBL/GenBank/DDBJ databases">
        <title>Tritrichomonas musculus Genome.</title>
        <authorList>
            <person name="Alves-Ferreira E."/>
            <person name="Grigg M."/>
            <person name="Lorenzi H."/>
            <person name="Galac M."/>
        </authorList>
    </citation>
    <scope>NUCLEOTIDE SEQUENCE [LARGE SCALE GENOMIC DNA]</scope>
    <source>
        <strain evidence="9 10">EAF2021</strain>
    </source>
</reference>
<evidence type="ECO:0000256" key="7">
    <source>
        <dbReference type="SAM" id="MobiDB-lite"/>
    </source>
</evidence>
<evidence type="ECO:0000256" key="3">
    <source>
        <dbReference type="ARBA" id="ARBA00022723"/>
    </source>
</evidence>
<dbReference type="InterPro" id="IPR029052">
    <property type="entry name" value="Metallo-depent_PP-like"/>
</dbReference>
<dbReference type="PANTHER" id="PTHR45668">
    <property type="entry name" value="SERINE/THREONINE-PROTEIN PHOSPHATASE 5-RELATED"/>
    <property type="match status" value="1"/>
</dbReference>
<keyword evidence="5" id="KW-0802">TPR repeat</keyword>
<keyword evidence="4" id="KW-0464">Manganese</keyword>
<keyword evidence="3" id="KW-0479">Metal-binding</keyword>
<dbReference type="InterPro" id="IPR004843">
    <property type="entry name" value="Calcineurin-like_PHP"/>
</dbReference>
<dbReference type="PANTHER" id="PTHR45668:SF5">
    <property type="entry name" value="SERINE_THREONINE-PROTEIN PHOSPHATASE 5"/>
    <property type="match status" value="1"/>
</dbReference>
<dbReference type="InterPro" id="IPR011990">
    <property type="entry name" value="TPR-like_helical_dom_sf"/>
</dbReference>
<keyword evidence="10" id="KW-1185">Reference proteome</keyword>
<feature type="repeat" description="TPR" evidence="5">
    <location>
        <begin position="75"/>
        <end position="108"/>
    </location>
</feature>
<dbReference type="PROSITE" id="PS00125">
    <property type="entry name" value="SER_THR_PHOSPHATASE"/>
    <property type="match status" value="1"/>
</dbReference>
<dbReference type="SMART" id="SM00028">
    <property type="entry name" value="TPR"/>
    <property type="match status" value="3"/>
</dbReference>
<dbReference type="Gene3D" id="1.25.40.10">
    <property type="entry name" value="Tetratricopeptide repeat domain"/>
    <property type="match status" value="1"/>
</dbReference>
<dbReference type="InterPro" id="IPR006186">
    <property type="entry name" value="Ser/Thr-sp_prot-phosphatase"/>
</dbReference>
<name>A0ABR2KTV2_9EUKA</name>
<dbReference type="PROSITE" id="PS50005">
    <property type="entry name" value="TPR"/>
    <property type="match status" value="1"/>
</dbReference>
<dbReference type="EMBL" id="JAPFFF010000003">
    <property type="protein sequence ID" value="KAK8894548.1"/>
    <property type="molecule type" value="Genomic_DNA"/>
</dbReference>
<keyword evidence="6" id="KW-0378">Hydrolase</keyword>
<comment type="caution">
    <text evidence="9">The sequence shown here is derived from an EMBL/GenBank/DDBJ whole genome shotgun (WGS) entry which is preliminary data.</text>
</comment>
<evidence type="ECO:0000313" key="9">
    <source>
        <dbReference type="EMBL" id="KAK8894548.1"/>
    </source>
</evidence>
<dbReference type="EC" id="3.1.3.16" evidence="6"/>